<proteinExistence type="predicted"/>
<dbReference type="Proteomes" id="UP000827721">
    <property type="component" value="Unassembled WGS sequence"/>
</dbReference>
<dbReference type="InterPro" id="IPR036312">
    <property type="entry name" value="Bifun_inhib/LTP/seed_sf"/>
</dbReference>
<name>A0ABQ8HI19_9ROSI</name>
<sequence length="138" mass="14606">MATPTTHFLGLNLKLFTAAIIGILILGGSGQITAARQPDENECRNGEGLGVLFGCLKFIKKEGPKVEPSSDCCKGVKEIGMTCTCSIITKEIEDIISMEKLLFVAHSCGNSLQPGTTCGRYCTTSIGPLVISSAPQRL</sequence>
<dbReference type="PANTHER" id="PTHR33286:SF1">
    <property type="entry name" value="OS01G0800600 PROTEIN"/>
    <property type="match status" value="1"/>
</dbReference>
<organism evidence="2 3">
    <name type="scientific">Xanthoceras sorbifolium</name>
    <dbReference type="NCBI Taxonomy" id="99658"/>
    <lineage>
        <taxon>Eukaryota</taxon>
        <taxon>Viridiplantae</taxon>
        <taxon>Streptophyta</taxon>
        <taxon>Embryophyta</taxon>
        <taxon>Tracheophyta</taxon>
        <taxon>Spermatophyta</taxon>
        <taxon>Magnoliopsida</taxon>
        <taxon>eudicotyledons</taxon>
        <taxon>Gunneridae</taxon>
        <taxon>Pentapetalae</taxon>
        <taxon>rosids</taxon>
        <taxon>malvids</taxon>
        <taxon>Sapindales</taxon>
        <taxon>Sapindaceae</taxon>
        <taxon>Xanthoceroideae</taxon>
        <taxon>Xanthoceras</taxon>
    </lineage>
</organism>
<dbReference type="EMBL" id="JAFEMO010000010">
    <property type="protein sequence ID" value="KAH7560692.1"/>
    <property type="molecule type" value="Genomic_DNA"/>
</dbReference>
<dbReference type="Pfam" id="PF14368">
    <property type="entry name" value="LTP_2"/>
    <property type="match status" value="1"/>
</dbReference>
<reference evidence="2 3" key="1">
    <citation type="submission" date="2021-02" db="EMBL/GenBank/DDBJ databases">
        <title>Plant Genome Project.</title>
        <authorList>
            <person name="Zhang R.-G."/>
        </authorList>
    </citation>
    <scope>NUCLEOTIDE SEQUENCE [LARGE SCALE GENOMIC DNA]</scope>
    <source>
        <tissue evidence="2">Leaves</tissue>
    </source>
</reference>
<dbReference type="PANTHER" id="PTHR33286">
    <property type="entry name" value="BIFUNCTIONAL INHIBITOR/LIPID-TRANSFER PROTEIN/SEED STORAGE 2S ALBUMIN SUPERFAMILY PROTEIN"/>
    <property type="match status" value="1"/>
</dbReference>
<protein>
    <recommendedName>
        <fullName evidence="1">Bifunctional inhibitor/plant lipid transfer protein/seed storage helical domain-containing protein</fullName>
    </recommendedName>
</protein>
<dbReference type="Gene3D" id="1.10.110.10">
    <property type="entry name" value="Plant lipid-transfer and hydrophobic proteins"/>
    <property type="match status" value="1"/>
</dbReference>
<accession>A0ABQ8HI19</accession>
<comment type="caution">
    <text evidence="2">The sequence shown here is derived from an EMBL/GenBank/DDBJ whole genome shotgun (WGS) entry which is preliminary data.</text>
</comment>
<gene>
    <name evidence="2" type="ORF">JRO89_XS10G0073900</name>
</gene>
<dbReference type="SUPFAM" id="SSF47699">
    <property type="entry name" value="Bifunctional inhibitor/lipid-transfer protein/seed storage 2S albumin"/>
    <property type="match status" value="1"/>
</dbReference>
<dbReference type="InterPro" id="IPR016140">
    <property type="entry name" value="Bifunc_inhib/LTP/seed_store"/>
</dbReference>
<evidence type="ECO:0000259" key="1">
    <source>
        <dbReference type="SMART" id="SM00499"/>
    </source>
</evidence>
<keyword evidence="3" id="KW-1185">Reference proteome</keyword>
<feature type="domain" description="Bifunctional inhibitor/plant lipid transfer protein/seed storage helical" evidence="1">
    <location>
        <begin position="43"/>
        <end position="118"/>
    </location>
</feature>
<evidence type="ECO:0000313" key="2">
    <source>
        <dbReference type="EMBL" id="KAH7560692.1"/>
    </source>
</evidence>
<evidence type="ECO:0000313" key="3">
    <source>
        <dbReference type="Proteomes" id="UP000827721"/>
    </source>
</evidence>
<dbReference type="SMART" id="SM00499">
    <property type="entry name" value="AAI"/>
    <property type="match status" value="1"/>
</dbReference>